<dbReference type="KEGG" id="cbx:Cenrod_0831"/>
<dbReference type="STRING" id="946483.Cenrod_0831"/>
<evidence type="ECO:0000313" key="2">
    <source>
        <dbReference type="Proteomes" id="UP000017184"/>
    </source>
</evidence>
<dbReference type="Proteomes" id="UP000017184">
    <property type="component" value="Chromosome"/>
</dbReference>
<dbReference type="EMBL" id="CP004885">
    <property type="protein sequence ID" value="AGX86936.1"/>
    <property type="molecule type" value="Genomic_DNA"/>
</dbReference>
<protein>
    <submittedName>
        <fullName evidence="1">Uncharacterized protein</fullName>
    </submittedName>
</protein>
<reference evidence="1 2" key="1">
    <citation type="journal article" date="2013" name="Genome Biol.">
        <title>Genomic analysis reveals key aspects of prokaryotic symbiosis in the phototrophic consortium "Chlorochromatium aggregatum".</title>
        <authorList>
            <person name="Liu Z."/>
            <person name="Muller J."/>
            <person name="Li T."/>
            <person name="Alvey R.M."/>
            <person name="Vogl K."/>
            <person name="Frigaard N.U."/>
            <person name="Rockwell N.C."/>
            <person name="Boyd E.S."/>
            <person name="Tomsho L.P."/>
            <person name="Schuster S.C."/>
            <person name="Henke P."/>
            <person name="Rohde M."/>
            <person name="Overmann J."/>
            <person name="Bryant D.A."/>
        </authorList>
    </citation>
    <scope>NUCLEOTIDE SEQUENCE [LARGE SCALE GENOMIC DNA]</scope>
    <source>
        <strain evidence="1">CR</strain>
    </source>
</reference>
<name>U5N617_9BURK</name>
<accession>U5N617</accession>
<keyword evidence="2" id="KW-1185">Reference proteome</keyword>
<proteinExistence type="predicted"/>
<dbReference type="HOGENOM" id="CLU_2697791_0_0_4"/>
<organism evidence="1 2">
    <name type="scientific">Candidatus Symbiobacter mobilis CR</name>
    <dbReference type="NCBI Taxonomy" id="946483"/>
    <lineage>
        <taxon>Bacteria</taxon>
        <taxon>Pseudomonadati</taxon>
        <taxon>Pseudomonadota</taxon>
        <taxon>Betaproteobacteria</taxon>
        <taxon>Burkholderiales</taxon>
        <taxon>Comamonadaceae</taxon>
    </lineage>
</organism>
<gene>
    <name evidence="1" type="ORF">Cenrod_0831</name>
</gene>
<dbReference type="AlphaFoldDB" id="U5N617"/>
<sequence>MEDFFRNWPNNAPMPTQYPISDAASTPSVAHHHAKPIENIESIQTNALYVGTCIISHHPTRLGITLRLMVHAC</sequence>
<evidence type="ECO:0000313" key="1">
    <source>
        <dbReference type="EMBL" id="AGX86936.1"/>
    </source>
</evidence>